<dbReference type="EMBL" id="JBANRG010000055">
    <property type="protein sequence ID" value="KAK7443254.1"/>
    <property type="molecule type" value="Genomic_DNA"/>
</dbReference>
<organism evidence="2 3">
    <name type="scientific">Marasmiellus scandens</name>
    <dbReference type="NCBI Taxonomy" id="2682957"/>
    <lineage>
        <taxon>Eukaryota</taxon>
        <taxon>Fungi</taxon>
        <taxon>Dikarya</taxon>
        <taxon>Basidiomycota</taxon>
        <taxon>Agaricomycotina</taxon>
        <taxon>Agaricomycetes</taxon>
        <taxon>Agaricomycetidae</taxon>
        <taxon>Agaricales</taxon>
        <taxon>Marasmiineae</taxon>
        <taxon>Omphalotaceae</taxon>
        <taxon>Marasmiellus</taxon>
    </lineage>
</organism>
<evidence type="ECO:0000313" key="2">
    <source>
        <dbReference type="EMBL" id="KAK7443254.1"/>
    </source>
</evidence>
<name>A0ABR1IWN4_9AGAR</name>
<proteinExistence type="predicted"/>
<reference evidence="2 3" key="1">
    <citation type="submission" date="2024-01" db="EMBL/GenBank/DDBJ databases">
        <title>A draft genome for the cacao thread blight pathogen Marasmiellus scandens.</title>
        <authorList>
            <person name="Baruah I.K."/>
            <person name="Leung J."/>
            <person name="Bukari Y."/>
            <person name="Amoako-Attah I."/>
            <person name="Meinhardt L.W."/>
            <person name="Bailey B.A."/>
            <person name="Cohen S.P."/>
        </authorList>
    </citation>
    <scope>NUCLEOTIDE SEQUENCE [LARGE SCALE GENOMIC DNA]</scope>
    <source>
        <strain evidence="2 3">GH-19</strain>
    </source>
</reference>
<sequence length="244" mass="27879">MPPSSESELLLSGSKRAYEQENFGESDSDARFKPRPRVHDEATYSDQVAELAKAELEKALKSYYASEETFSRCVIESLTRSETSDNLVERFKFLDLSSTERKDGRLDTFFTNDSDVVEEFLVLDDQCVVVRISECLPSLEYESCTPVMASILVEDDSDYMPFIPFADDPWFNYESHVQRYKYSAWQHLWRPGYTDLQAIAFDAACRLHKDCGISFVDMDKTGVFPFPLLNSTETPGLPSQTSKQ</sequence>
<feature type="compositionally biased region" description="Basic and acidic residues" evidence="1">
    <location>
        <begin position="28"/>
        <end position="42"/>
    </location>
</feature>
<feature type="region of interest" description="Disordered" evidence="1">
    <location>
        <begin position="1"/>
        <end position="43"/>
    </location>
</feature>
<dbReference type="Proteomes" id="UP001498398">
    <property type="component" value="Unassembled WGS sequence"/>
</dbReference>
<gene>
    <name evidence="2" type="ORF">VKT23_015850</name>
</gene>
<accession>A0ABR1IWN4</accession>
<evidence type="ECO:0000313" key="3">
    <source>
        <dbReference type="Proteomes" id="UP001498398"/>
    </source>
</evidence>
<evidence type="ECO:0000256" key="1">
    <source>
        <dbReference type="SAM" id="MobiDB-lite"/>
    </source>
</evidence>
<feature type="compositionally biased region" description="Low complexity" evidence="1">
    <location>
        <begin position="1"/>
        <end position="14"/>
    </location>
</feature>
<keyword evidence="3" id="KW-1185">Reference proteome</keyword>
<comment type="caution">
    <text evidence="2">The sequence shown here is derived from an EMBL/GenBank/DDBJ whole genome shotgun (WGS) entry which is preliminary data.</text>
</comment>
<protein>
    <submittedName>
        <fullName evidence="2">Uncharacterized protein</fullName>
    </submittedName>
</protein>